<protein>
    <submittedName>
        <fullName evidence="1">Uncharacterized protein</fullName>
    </submittedName>
</protein>
<evidence type="ECO:0000313" key="2">
    <source>
        <dbReference type="Proteomes" id="UP000091857"/>
    </source>
</evidence>
<comment type="caution">
    <text evidence="1">The sequence shown here is derived from an EMBL/GenBank/DDBJ whole genome shotgun (WGS) entry which is preliminary data.</text>
</comment>
<keyword evidence="2" id="KW-1185">Reference proteome</keyword>
<sequence>MTYAADTSLRDKMMKQMAHLDINAQVGTCMPLASMRIGTLIYNIEMNPGQGGKLVRAAGSCAKILKEPTSKYCLVKLPSGAEKLIDSQCRATIDRVSLINFSIL</sequence>
<dbReference type="EMBL" id="CM004390">
    <property type="protein sequence ID" value="KAG8655623.1"/>
    <property type="molecule type" value="Genomic_DNA"/>
</dbReference>
<dbReference type="Proteomes" id="UP000091857">
    <property type="component" value="Chromosome 4"/>
</dbReference>
<name>A0ACB7HVB6_MANES</name>
<gene>
    <name evidence="1" type="ORF">MANES_04G059768v8</name>
</gene>
<evidence type="ECO:0000313" key="1">
    <source>
        <dbReference type="EMBL" id="KAG8655623.1"/>
    </source>
</evidence>
<proteinExistence type="predicted"/>
<organism evidence="1 2">
    <name type="scientific">Manihot esculenta</name>
    <name type="common">Cassava</name>
    <name type="synonym">Jatropha manihot</name>
    <dbReference type="NCBI Taxonomy" id="3983"/>
    <lineage>
        <taxon>Eukaryota</taxon>
        <taxon>Viridiplantae</taxon>
        <taxon>Streptophyta</taxon>
        <taxon>Embryophyta</taxon>
        <taxon>Tracheophyta</taxon>
        <taxon>Spermatophyta</taxon>
        <taxon>Magnoliopsida</taxon>
        <taxon>eudicotyledons</taxon>
        <taxon>Gunneridae</taxon>
        <taxon>Pentapetalae</taxon>
        <taxon>rosids</taxon>
        <taxon>fabids</taxon>
        <taxon>Malpighiales</taxon>
        <taxon>Euphorbiaceae</taxon>
        <taxon>Crotonoideae</taxon>
        <taxon>Manihoteae</taxon>
        <taxon>Manihot</taxon>
    </lineage>
</organism>
<accession>A0ACB7HVB6</accession>
<reference evidence="2" key="1">
    <citation type="journal article" date="2016" name="Nat. Biotechnol.">
        <title>Sequencing wild and cultivated cassava and related species reveals extensive interspecific hybridization and genetic diversity.</title>
        <authorList>
            <person name="Bredeson J.V."/>
            <person name="Lyons J.B."/>
            <person name="Prochnik S.E."/>
            <person name="Wu G.A."/>
            <person name="Ha C.M."/>
            <person name="Edsinger-Gonzales E."/>
            <person name="Grimwood J."/>
            <person name="Schmutz J."/>
            <person name="Rabbi I.Y."/>
            <person name="Egesi C."/>
            <person name="Nauluvula P."/>
            <person name="Lebot V."/>
            <person name="Ndunguru J."/>
            <person name="Mkamilo G."/>
            <person name="Bart R.S."/>
            <person name="Setter T.L."/>
            <person name="Gleadow R.M."/>
            <person name="Kulakow P."/>
            <person name="Ferguson M.E."/>
            <person name="Rounsley S."/>
            <person name="Rokhsar D.S."/>
        </authorList>
    </citation>
    <scope>NUCLEOTIDE SEQUENCE [LARGE SCALE GENOMIC DNA]</scope>
    <source>
        <strain evidence="2">cv. AM560-2</strain>
    </source>
</reference>